<protein>
    <submittedName>
        <fullName evidence="1">Uncharacterized protein</fullName>
    </submittedName>
</protein>
<accession>A0A067QLX3</accession>
<gene>
    <name evidence="1" type="ORF">L798_15412</name>
</gene>
<dbReference type="AlphaFoldDB" id="A0A067QLX3"/>
<organism evidence="1 2">
    <name type="scientific">Zootermopsis nevadensis</name>
    <name type="common">Dampwood termite</name>
    <dbReference type="NCBI Taxonomy" id="136037"/>
    <lineage>
        <taxon>Eukaryota</taxon>
        <taxon>Metazoa</taxon>
        <taxon>Ecdysozoa</taxon>
        <taxon>Arthropoda</taxon>
        <taxon>Hexapoda</taxon>
        <taxon>Insecta</taxon>
        <taxon>Pterygota</taxon>
        <taxon>Neoptera</taxon>
        <taxon>Polyneoptera</taxon>
        <taxon>Dictyoptera</taxon>
        <taxon>Blattodea</taxon>
        <taxon>Blattoidea</taxon>
        <taxon>Termitoidae</taxon>
        <taxon>Termopsidae</taxon>
        <taxon>Zootermopsis</taxon>
    </lineage>
</organism>
<proteinExistence type="predicted"/>
<evidence type="ECO:0000313" key="2">
    <source>
        <dbReference type="Proteomes" id="UP000027135"/>
    </source>
</evidence>
<dbReference type="EMBL" id="KK853170">
    <property type="protein sequence ID" value="KDR10350.1"/>
    <property type="molecule type" value="Genomic_DNA"/>
</dbReference>
<sequence length="70" mass="7543">MLICSVYSQGDLTSQLRSFSKSTTVTSGHGIILMLSTNVGIKFPPYGKDTGSDCGHTNFKQHIGHNSVQL</sequence>
<name>A0A067QLX3_ZOONE</name>
<dbReference type="InParanoid" id="A0A067QLX3"/>
<keyword evidence="2" id="KW-1185">Reference proteome</keyword>
<evidence type="ECO:0000313" key="1">
    <source>
        <dbReference type="EMBL" id="KDR10350.1"/>
    </source>
</evidence>
<reference evidence="1 2" key="1">
    <citation type="journal article" date="2014" name="Nat. Commun.">
        <title>Molecular traces of alternative social organization in a termite genome.</title>
        <authorList>
            <person name="Terrapon N."/>
            <person name="Li C."/>
            <person name="Robertson H.M."/>
            <person name="Ji L."/>
            <person name="Meng X."/>
            <person name="Booth W."/>
            <person name="Chen Z."/>
            <person name="Childers C.P."/>
            <person name="Glastad K.M."/>
            <person name="Gokhale K."/>
            <person name="Gowin J."/>
            <person name="Gronenberg W."/>
            <person name="Hermansen R.A."/>
            <person name="Hu H."/>
            <person name="Hunt B.G."/>
            <person name="Huylmans A.K."/>
            <person name="Khalil S.M."/>
            <person name="Mitchell R.D."/>
            <person name="Munoz-Torres M.C."/>
            <person name="Mustard J.A."/>
            <person name="Pan H."/>
            <person name="Reese J.T."/>
            <person name="Scharf M.E."/>
            <person name="Sun F."/>
            <person name="Vogel H."/>
            <person name="Xiao J."/>
            <person name="Yang W."/>
            <person name="Yang Z."/>
            <person name="Yang Z."/>
            <person name="Zhou J."/>
            <person name="Zhu J."/>
            <person name="Brent C.S."/>
            <person name="Elsik C.G."/>
            <person name="Goodisman M.A."/>
            <person name="Liberles D.A."/>
            <person name="Roe R.M."/>
            <person name="Vargo E.L."/>
            <person name="Vilcinskas A."/>
            <person name="Wang J."/>
            <person name="Bornberg-Bauer E."/>
            <person name="Korb J."/>
            <person name="Zhang G."/>
            <person name="Liebig J."/>
        </authorList>
    </citation>
    <scope>NUCLEOTIDE SEQUENCE [LARGE SCALE GENOMIC DNA]</scope>
    <source>
        <tissue evidence="1">Whole organism</tissue>
    </source>
</reference>
<dbReference type="Proteomes" id="UP000027135">
    <property type="component" value="Unassembled WGS sequence"/>
</dbReference>